<organism evidence="1 2">
    <name type="scientific">Kalanchoe fedtschenkoi</name>
    <name type="common">Lavender scallops</name>
    <name type="synonym">South American air plant</name>
    <dbReference type="NCBI Taxonomy" id="63787"/>
    <lineage>
        <taxon>Eukaryota</taxon>
        <taxon>Viridiplantae</taxon>
        <taxon>Streptophyta</taxon>
        <taxon>Embryophyta</taxon>
        <taxon>Tracheophyta</taxon>
        <taxon>Spermatophyta</taxon>
        <taxon>Magnoliopsida</taxon>
        <taxon>eudicotyledons</taxon>
        <taxon>Gunneridae</taxon>
        <taxon>Pentapetalae</taxon>
        <taxon>Saxifragales</taxon>
        <taxon>Crassulaceae</taxon>
        <taxon>Kalanchoe</taxon>
    </lineage>
</organism>
<accession>A0A7N0VFT9</accession>
<dbReference type="Proteomes" id="UP000594263">
    <property type="component" value="Unplaced"/>
</dbReference>
<proteinExistence type="predicted"/>
<dbReference type="AlphaFoldDB" id="A0A7N0VFT9"/>
<evidence type="ECO:0000313" key="1">
    <source>
        <dbReference type="EnsemblPlants" id="Kaladp0666s0041.1.v1.1.CDS.1"/>
    </source>
</evidence>
<keyword evidence="2" id="KW-1185">Reference proteome</keyword>
<evidence type="ECO:0000313" key="2">
    <source>
        <dbReference type="Proteomes" id="UP000594263"/>
    </source>
</evidence>
<reference evidence="1" key="1">
    <citation type="submission" date="2021-01" db="UniProtKB">
        <authorList>
            <consortium name="EnsemblPlants"/>
        </authorList>
    </citation>
    <scope>IDENTIFICATION</scope>
</reference>
<sequence>MPLQVAGRCDLDSNRLSLPINFTIKRGCLRCGTMLNLTCSGKEDSADARASLYVVVVFTGYGWIQTA</sequence>
<name>A0A7N0VFT9_KALFE</name>
<dbReference type="EnsemblPlants" id="Kaladp0666s0041.1.v1.1">
    <property type="protein sequence ID" value="Kaladp0666s0041.1.v1.1.CDS.1"/>
    <property type="gene ID" value="Kaladp0666s0041.v1.1"/>
</dbReference>
<protein>
    <submittedName>
        <fullName evidence="1">Uncharacterized protein</fullName>
    </submittedName>
</protein>
<dbReference type="Gramene" id="Kaladp0666s0041.1.v1.1">
    <property type="protein sequence ID" value="Kaladp0666s0041.1.v1.1.CDS.1"/>
    <property type="gene ID" value="Kaladp0666s0041.v1.1"/>
</dbReference>